<evidence type="ECO:0000313" key="2">
    <source>
        <dbReference type="EMBL" id="CCI50706.1"/>
    </source>
</evidence>
<protein>
    <submittedName>
        <fullName evidence="2">Uncharacterized protein</fullName>
    </submittedName>
</protein>
<dbReference type="PROSITE" id="PS51257">
    <property type="entry name" value="PROKAR_LIPOPROTEIN"/>
    <property type="match status" value="1"/>
</dbReference>
<feature type="region of interest" description="Disordered" evidence="1">
    <location>
        <begin position="127"/>
        <end position="151"/>
    </location>
</feature>
<accession>A0A024GVC3</accession>
<evidence type="ECO:0000256" key="1">
    <source>
        <dbReference type="SAM" id="MobiDB-lite"/>
    </source>
</evidence>
<feature type="compositionally biased region" description="Basic and acidic residues" evidence="1">
    <location>
        <begin position="127"/>
        <end position="142"/>
    </location>
</feature>
<proteinExistence type="predicted"/>
<dbReference type="AlphaFoldDB" id="A0A024GVC3"/>
<reference evidence="2 3" key="1">
    <citation type="submission" date="2012-05" db="EMBL/GenBank/DDBJ databases">
        <title>Recombination and specialization in a pathogen metapopulation.</title>
        <authorList>
            <person name="Gardiner A."/>
            <person name="Kemen E."/>
            <person name="Schultz-Larsen T."/>
            <person name="MacLean D."/>
            <person name="Van Oosterhout C."/>
            <person name="Jones J.D.G."/>
        </authorList>
    </citation>
    <scope>NUCLEOTIDE SEQUENCE [LARGE SCALE GENOMIC DNA]</scope>
    <source>
        <strain evidence="2 3">Ac Nc2</strain>
    </source>
</reference>
<dbReference type="OrthoDB" id="429145at2759"/>
<name>A0A024GVC3_9STRA</name>
<dbReference type="Proteomes" id="UP000053237">
    <property type="component" value="Unassembled WGS sequence"/>
</dbReference>
<keyword evidence="3" id="KW-1185">Reference proteome</keyword>
<sequence length="151" mass="16908">MRCRSNGHQYSCSLNSTFGCAQVNAILNRSNCGYLEYSDVNLGPAYGLKINIADYRILQLSIDIVSNETISIKTASPFDYFSKCVVKVGQKAGVILRGVLDNLFVASFVRINDMRCNKSIHMYTSRAHDGTRESKKAHEDNVHVFSQTHHT</sequence>
<organism evidence="2 3">
    <name type="scientific">Albugo candida</name>
    <dbReference type="NCBI Taxonomy" id="65357"/>
    <lineage>
        <taxon>Eukaryota</taxon>
        <taxon>Sar</taxon>
        <taxon>Stramenopiles</taxon>
        <taxon>Oomycota</taxon>
        <taxon>Peronosporomycetes</taxon>
        <taxon>Albuginales</taxon>
        <taxon>Albuginaceae</taxon>
        <taxon>Albugo</taxon>
    </lineage>
</organism>
<comment type="caution">
    <text evidence="2">The sequence shown here is derived from an EMBL/GenBank/DDBJ whole genome shotgun (WGS) entry which is preliminary data.</text>
</comment>
<gene>
    <name evidence="2" type="ORF">BN9_128580</name>
</gene>
<dbReference type="EMBL" id="CAIX01001004">
    <property type="protein sequence ID" value="CCI50706.1"/>
    <property type="molecule type" value="Genomic_DNA"/>
</dbReference>
<evidence type="ECO:0000313" key="3">
    <source>
        <dbReference type="Proteomes" id="UP000053237"/>
    </source>
</evidence>
<dbReference type="InParanoid" id="A0A024GVC3"/>